<keyword evidence="6" id="KW-1003">Cell membrane</keyword>
<evidence type="ECO:0000256" key="3">
    <source>
        <dbReference type="ARBA" id="ARBA00022989"/>
    </source>
</evidence>
<feature type="transmembrane region" description="Helical" evidence="6">
    <location>
        <begin position="60"/>
        <end position="80"/>
    </location>
</feature>
<dbReference type="EMBL" id="CP011542">
    <property type="protein sequence ID" value="AKK05324.1"/>
    <property type="molecule type" value="Genomic_DNA"/>
</dbReference>
<dbReference type="InterPro" id="IPR000412">
    <property type="entry name" value="ABC_2_transport"/>
</dbReference>
<keyword evidence="9" id="KW-1185">Reference proteome</keyword>
<proteinExistence type="inferred from homology"/>
<gene>
    <name evidence="8" type="ORF">CMUST_04930</name>
</gene>
<keyword evidence="2 6" id="KW-0812">Transmembrane</keyword>
<keyword evidence="4 6" id="KW-0472">Membrane</keyword>
<dbReference type="STRING" id="571915.CMUST_04930"/>
<feature type="domain" description="ABC transmembrane type-2" evidence="7">
    <location>
        <begin position="20"/>
        <end position="245"/>
    </location>
</feature>
<dbReference type="PANTHER" id="PTHR43027:SF2">
    <property type="entry name" value="TRANSPORT PERMEASE PROTEIN"/>
    <property type="match status" value="1"/>
</dbReference>
<organism evidence="8 9">
    <name type="scientific">Corynebacterium mustelae</name>
    <dbReference type="NCBI Taxonomy" id="571915"/>
    <lineage>
        <taxon>Bacteria</taxon>
        <taxon>Bacillati</taxon>
        <taxon>Actinomycetota</taxon>
        <taxon>Actinomycetes</taxon>
        <taxon>Mycobacteriales</taxon>
        <taxon>Corynebacteriaceae</taxon>
        <taxon>Corynebacterium</taxon>
    </lineage>
</organism>
<evidence type="ECO:0000313" key="9">
    <source>
        <dbReference type="Proteomes" id="UP000035199"/>
    </source>
</evidence>
<dbReference type="PIRSF" id="PIRSF006648">
    <property type="entry name" value="DrrB"/>
    <property type="match status" value="1"/>
</dbReference>
<feature type="transmembrane region" description="Helical" evidence="6">
    <location>
        <begin position="20"/>
        <end position="40"/>
    </location>
</feature>
<evidence type="ECO:0000256" key="1">
    <source>
        <dbReference type="ARBA" id="ARBA00004141"/>
    </source>
</evidence>
<reference evidence="9" key="2">
    <citation type="submission" date="2015-05" db="EMBL/GenBank/DDBJ databases">
        <title>Complete genome sequence of Corynebacterium mustelae DSM 45274, isolated from various tissues of a male ferret with lethal sepsis.</title>
        <authorList>
            <person name="Ruckert C."/>
            <person name="Albersmeier A."/>
            <person name="Winkler A."/>
            <person name="Tauch A."/>
        </authorList>
    </citation>
    <scope>NUCLEOTIDE SEQUENCE [LARGE SCALE GENOMIC DNA]</scope>
    <source>
        <strain evidence="9">DSM 45274</strain>
    </source>
</reference>
<comment type="subcellular location">
    <subcellularLocation>
        <location evidence="6">Cell membrane</location>
        <topology evidence="6">Multi-pass membrane protein</topology>
    </subcellularLocation>
    <subcellularLocation>
        <location evidence="1">Membrane</location>
        <topology evidence="1">Multi-pass membrane protein</topology>
    </subcellularLocation>
</comment>
<evidence type="ECO:0000259" key="7">
    <source>
        <dbReference type="PROSITE" id="PS51012"/>
    </source>
</evidence>
<dbReference type="GO" id="GO:0140359">
    <property type="term" value="F:ABC-type transporter activity"/>
    <property type="evidence" value="ECO:0007669"/>
    <property type="project" value="InterPro"/>
</dbReference>
<dbReference type="AlphaFoldDB" id="A0A0G3GVY9"/>
<evidence type="ECO:0000256" key="5">
    <source>
        <dbReference type="ARBA" id="ARBA00023251"/>
    </source>
</evidence>
<name>A0A0G3GVY9_9CORY</name>
<dbReference type="Proteomes" id="UP000035199">
    <property type="component" value="Chromosome"/>
</dbReference>
<dbReference type="PROSITE" id="PS51012">
    <property type="entry name" value="ABC_TM2"/>
    <property type="match status" value="1"/>
</dbReference>
<dbReference type="PATRIC" id="fig|571915.4.peg.1044"/>
<evidence type="ECO:0000256" key="4">
    <source>
        <dbReference type="ARBA" id="ARBA00023136"/>
    </source>
</evidence>
<dbReference type="Pfam" id="PF01061">
    <property type="entry name" value="ABC2_membrane"/>
    <property type="match status" value="1"/>
</dbReference>
<dbReference type="PANTHER" id="PTHR43027">
    <property type="entry name" value="DOXORUBICIN RESISTANCE ABC TRANSPORTER PERMEASE PROTEIN DRRC-RELATED"/>
    <property type="match status" value="1"/>
</dbReference>
<feature type="transmembrane region" description="Helical" evidence="6">
    <location>
        <begin position="101"/>
        <end position="129"/>
    </location>
</feature>
<dbReference type="GO" id="GO:0046677">
    <property type="term" value="P:response to antibiotic"/>
    <property type="evidence" value="ECO:0007669"/>
    <property type="project" value="UniProtKB-KW"/>
</dbReference>
<dbReference type="GO" id="GO:0043190">
    <property type="term" value="C:ATP-binding cassette (ABC) transporter complex"/>
    <property type="evidence" value="ECO:0007669"/>
    <property type="project" value="InterPro"/>
</dbReference>
<feature type="transmembrane region" description="Helical" evidence="6">
    <location>
        <begin position="163"/>
        <end position="185"/>
    </location>
</feature>
<dbReference type="InterPro" id="IPR052902">
    <property type="entry name" value="ABC-2_transporter"/>
</dbReference>
<keyword evidence="5" id="KW-0046">Antibiotic resistance</keyword>
<protein>
    <recommendedName>
        <fullName evidence="6">Transport permease protein</fullName>
    </recommendedName>
</protein>
<reference evidence="8 9" key="1">
    <citation type="journal article" date="2015" name="Genome Announc.">
        <title>Complete Genome Sequence of the Type Strain Corynebacterium mustelae DSM 45274, Isolated from Various Tissues of a Male Ferret with Lethal Sepsis.</title>
        <authorList>
            <person name="Ruckert C."/>
            <person name="Eimer J."/>
            <person name="Winkler A."/>
            <person name="Tauch A."/>
        </authorList>
    </citation>
    <scope>NUCLEOTIDE SEQUENCE [LARGE SCALE GENOMIC DNA]</scope>
    <source>
        <strain evidence="8 9">DSM 45274</strain>
    </source>
</reference>
<sequence length="248" mass="26562">MRGYSHLTRAFLLSQLREPVGFFFLLILSPMLLIILGLIFGNDPNPAFGNRGFIDNMLPGLTIMSILILGVSSAPLNQVMLRSTGALTRLRATPLKARTYVAADLTVNFVLGLIGAIVTLLLGIVAFGVDWPKHFVLVLCGLVIGLITFLAIGAFLAAVYPSVAAATGISNGLLITLIMTSGIMVPTEVMPDGLSTVMKFSPGYHLAEIIRASWTGTTWPWVSVVVLIGVMIVFGGLGTLLFKWESTK</sequence>
<dbReference type="OrthoDB" id="9778589at2"/>
<evidence type="ECO:0000256" key="6">
    <source>
        <dbReference type="RuleBase" id="RU361157"/>
    </source>
</evidence>
<dbReference type="InterPro" id="IPR013525">
    <property type="entry name" value="ABC2_TM"/>
</dbReference>
<keyword evidence="6" id="KW-0813">Transport</keyword>
<feature type="transmembrane region" description="Helical" evidence="6">
    <location>
        <begin position="221"/>
        <end position="242"/>
    </location>
</feature>
<feature type="transmembrane region" description="Helical" evidence="6">
    <location>
        <begin position="135"/>
        <end position="156"/>
    </location>
</feature>
<keyword evidence="3 6" id="KW-1133">Transmembrane helix</keyword>
<accession>A0A0G3GVY9</accession>
<comment type="similarity">
    <text evidence="6">Belongs to the ABC-2 integral membrane protein family.</text>
</comment>
<evidence type="ECO:0000256" key="2">
    <source>
        <dbReference type="ARBA" id="ARBA00022692"/>
    </source>
</evidence>
<dbReference type="KEGG" id="cmv:CMUST_04930"/>
<dbReference type="RefSeq" id="WP_047261556.1">
    <property type="nucleotide sequence ID" value="NZ_CP011542.1"/>
</dbReference>
<evidence type="ECO:0000313" key="8">
    <source>
        <dbReference type="EMBL" id="AKK05324.1"/>
    </source>
</evidence>
<dbReference type="InterPro" id="IPR047817">
    <property type="entry name" value="ABC2_TM_bact-type"/>
</dbReference>